<keyword evidence="2" id="KW-0812">Transmembrane</keyword>
<evidence type="ECO:0000313" key="4">
    <source>
        <dbReference type="Proteomes" id="UP000250222"/>
    </source>
</evidence>
<dbReference type="RefSeq" id="WP_110852472.1">
    <property type="nucleotide sequence ID" value="NZ_QKLZ01000006.1"/>
</dbReference>
<evidence type="ECO:0000313" key="3">
    <source>
        <dbReference type="EMBL" id="SSA42417.1"/>
    </source>
</evidence>
<gene>
    <name evidence="3" type="ORF">SAMN05216184_10684</name>
</gene>
<feature type="transmembrane region" description="Helical" evidence="2">
    <location>
        <begin position="7"/>
        <end position="23"/>
    </location>
</feature>
<evidence type="ECO:0008006" key="5">
    <source>
        <dbReference type="Google" id="ProtNLM"/>
    </source>
</evidence>
<dbReference type="Pfam" id="PF14012">
    <property type="entry name" value="DUF4229"/>
    <property type="match status" value="1"/>
</dbReference>
<dbReference type="EMBL" id="UETB01000006">
    <property type="protein sequence ID" value="SSA42417.1"/>
    <property type="molecule type" value="Genomic_DNA"/>
</dbReference>
<protein>
    <recommendedName>
        <fullName evidence="5">DUF4229 domain-containing protein</fullName>
    </recommendedName>
</protein>
<organism evidence="3 4">
    <name type="scientific">Georgenia satyanarayanai</name>
    <dbReference type="NCBI Taxonomy" id="860221"/>
    <lineage>
        <taxon>Bacteria</taxon>
        <taxon>Bacillati</taxon>
        <taxon>Actinomycetota</taxon>
        <taxon>Actinomycetes</taxon>
        <taxon>Micrococcales</taxon>
        <taxon>Bogoriellaceae</taxon>
        <taxon>Georgenia</taxon>
    </lineage>
</organism>
<feature type="region of interest" description="Disordered" evidence="1">
    <location>
        <begin position="70"/>
        <end position="92"/>
    </location>
</feature>
<reference evidence="3 4" key="1">
    <citation type="submission" date="2016-10" db="EMBL/GenBank/DDBJ databases">
        <authorList>
            <person name="Cai Z."/>
        </authorList>
    </citation>
    <scope>NUCLEOTIDE SEQUENCE [LARGE SCALE GENOMIC DNA]</scope>
    <source>
        <strain evidence="3 4">CGMCC 1.10826</strain>
    </source>
</reference>
<proteinExistence type="predicted"/>
<keyword evidence="2" id="KW-0472">Membrane</keyword>
<name>A0A2Y9AJF7_9MICO</name>
<keyword evidence="2" id="KW-1133">Transmembrane helix</keyword>
<evidence type="ECO:0000256" key="2">
    <source>
        <dbReference type="SAM" id="Phobius"/>
    </source>
</evidence>
<dbReference type="AlphaFoldDB" id="A0A2Y9AJF7"/>
<dbReference type="InterPro" id="IPR025323">
    <property type="entry name" value="DUF4229"/>
</dbReference>
<sequence>MPILRYTLLRLALIAGAFALLWLLGLRGWLVAVVAVVVGALLSYLLLPRQADAAAAVIAERRRRTADSLDEAIAQDAAEEDAIVDGEDRRTD</sequence>
<keyword evidence="4" id="KW-1185">Reference proteome</keyword>
<dbReference type="Proteomes" id="UP000250222">
    <property type="component" value="Unassembled WGS sequence"/>
</dbReference>
<evidence type="ECO:0000256" key="1">
    <source>
        <dbReference type="SAM" id="MobiDB-lite"/>
    </source>
</evidence>
<feature type="transmembrane region" description="Helical" evidence="2">
    <location>
        <begin position="29"/>
        <end position="47"/>
    </location>
</feature>
<accession>A0A2Y9AJF7</accession>